<dbReference type="Proteomes" id="UP000576393">
    <property type="component" value="Unassembled WGS sequence"/>
</dbReference>
<evidence type="ECO:0000256" key="1">
    <source>
        <dbReference type="ARBA" id="ARBA00023015"/>
    </source>
</evidence>
<feature type="DNA-binding region" description="H-T-H motif" evidence="4">
    <location>
        <begin position="57"/>
        <end position="76"/>
    </location>
</feature>
<dbReference type="Pfam" id="PF17932">
    <property type="entry name" value="TetR_C_24"/>
    <property type="match status" value="1"/>
</dbReference>
<dbReference type="PANTHER" id="PTHR30055">
    <property type="entry name" value="HTH-TYPE TRANSCRIPTIONAL REGULATOR RUTR"/>
    <property type="match status" value="1"/>
</dbReference>
<dbReference type="GO" id="GO:0003700">
    <property type="term" value="F:DNA-binding transcription factor activity"/>
    <property type="evidence" value="ECO:0007669"/>
    <property type="project" value="TreeGrafter"/>
</dbReference>
<dbReference type="PRINTS" id="PR00455">
    <property type="entry name" value="HTHTETR"/>
</dbReference>
<dbReference type="SUPFAM" id="SSF48498">
    <property type="entry name" value="Tetracyclin repressor-like, C-terminal domain"/>
    <property type="match status" value="1"/>
</dbReference>
<dbReference type="Gene3D" id="1.10.357.10">
    <property type="entry name" value="Tetracycline Repressor, domain 2"/>
    <property type="match status" value="2"/>
</dbReference>
<dbReference type="PROSITE" id="PS50977">
    <property type="entry name" value="HTH_TETR_2"/>
    <property type="match status" value="1"/>
</dbReference>
<evidence type="ECO:0000256" key="2">
    <source>
        <dbReference type="ARBA" id="ARBA00023125"/>
    </source>
</evidence>
<dbReference type="GO" id="GO:0000976">
    <property type="term" value="F:transcription cis-regulatory region binding"/>
    <property type="evidence" value="ECO:0007669"/>
    <property type="project" value="TreeGrafter"/>
</dbReference>
<sequence length="246" mass="25596">MTEISRSGAAPRRGAPPPAPAPPRAAAKAGGRRAETRLKLFTAAVEVIAEQGYTAATVEAIAERAGVAKGTVFYNFGSKEALFAAMLDHGIEHLAGVLADAASGGPGPAVPDRDAGRTGRDGAGGPAAPGGGTALDALDAVVMAQLRFFEEYGAFARVLLAEMWRTAWQSAVARLRDQVLGVYAGVLRRAVAEGLVREGLDVETAATAVFGMVVTVSIERRALHPDRPLEELHATLADLLHRRVTG</sequence>
<keyword evidence="1" id="KW-0805">Transcription regulation</keyword>
<organism evidence="7 8">
    <name type="scientific">Streptosporangium sandarakinum</name>
    <dbReference type="NCBI Taxonomy" id="1260955"/>
    <lineage>
        <taxon>Bacteria</taxon>
        <taxon>Bacillati</taxon>
        <taxon>Actinomycetota</taxon>
        <taxon>Actinomycetes</taxon>
        <taxon>Streptosporangiales</taxon>
        <taxon>Streptosporangiaceae</taxon>
        <taxon>Streptosporangium</taxon>
    </lineage>
</organism>
<name>A0A852UU23_9ACTN</name>
<gene>
    <name evidence="7" type="ORF">HDA43_001888</name>
</gene>
<evidence type="ECO:0000313" key="8">
    <source>
        <dbReference type="Proteomes" id="UP000576393"/>
    </source>
</evidence>
<dbReference type="SUPFAM" id="SSF46689">
    <property type="entry name" value="Homeodomain-like"/>
    <property type="match status" value="1"/>
</dbReference>
<dbReference type="AlphaFoldDB" id="A0A852UU23"/>
<dbReference type="PANTHER" id="PTHR30055:SF238">
    <property type="entry name" value="MYCOFACTOCIN BIOSYNTHESIS TRANSCRIPTIONAL REGULATOR MFTR-RELATED"/>
    <property type="match status" value="1"/>
</dbReference>
<evidence type="ECO:0000259" key="6">
    <source>
        <dbReference type="PROSITE" id="PS50977"/>
    </source>
</evidence>
<feature type="compositionally biased region" description="Basic and acidic residues" evidence="5">
    <location>
        <begin position="111"/>
        <end position="120"/>
    </location>
</feature>
<feature type="domain" description="HTH tetR-type" evidence="6">
    <location>
        <begin position="34"/>
        <end position="94"/>
    </location>
</feature>
<comment type="caution">
    <text evidence="7">The sequence shown here is derived from an EMBL/GenBank/DDBJ whole genome shotgun (WGS) entry which is preliminary data.</text>
</comment>
<dbReference type="EMBL" id="JACCCO010000001">
    <property type="protein sequence ID" value="NYF39729.1"/>
    <property type="molecule type" value="Genomic_DNA"/>
</dbReference>
<accession>A0A852UU23</accession>
<dbReference type="InterPro" id="IPR001647">
    <property type="entry name" value="HTH_TetR"/>
</dbReference>
<dbReference type="Pfam" id="PF00440">
    <property type="entry name" value="TetR_N"/>
    <property type="match status" value="1"/>
</dbReference>
<keyword evidence="8" id="KW-1185">Reference proteome</keyword>
<protein>
    <submittedName>
        <fullName evidence="7">AcrR family transcriptional regulator</fullName>
    </submittedName>
</protein>
<dbReference type="InterPro" id="IPR041490">
    <property type="entry name" value="KstR2_TetR_C"/>
</dbReference>
<proteinExistence type="predicted"/>
<feature type="region of interest" description="Disordered" evidence="5">
    <location>
        <begin position="1"/>
        <end position="32"/>
    </location>
</feature>
<dbReference type="RefSeq" id="WP_179819346.1">
    <property type="nucleotide sequence ID" value="NZ_JACCCO010000001.1"/>
</dbReference>
<evidence type="ECO:0000256" key="5">
    <source>
        <dbReference type="SAM" id="MobiDB-lite"/>
    </source>
</evidence>
<keyword evidence="3" id="KW-0804">Transcription</keyword>
<dbReference type="InterPro" id="IPR036271">
    <property type="entry name" value="Tet_transcr_reg_TetR-rel_C_sf"/>
</dbReference>
<reference evidence="7 8" key="1">
    <citation type="submission" date="2020-07" db="EMBL/GenBank/DDBJ databases">
        <title>Sequencing the genomes of 1000 actinobacteria strains.</title>
        <authorList>
            <person name="Klenk H.-P."/>
        </authorList>
    </citation>
    <scope>NUCLEOTIDE SEQUENCE [LARGE SCALE GENOMIC DNA]</scope>
    <source>
        <strain evidence="7 8">DSM 45763</strain>
    </source>
</reference>
<evidence type="ECO:0000313" key="7">
    <source>
        <dbReference type="EMBL" id="NYF39729.1"/>
    </source>
</evidence>
<feature type="region of interest" description="Disordered" evidence="5">
    <location>
        <begin position="102"/>
        <end position="129"/>
    </location>
</feature>
<evidence type="ECO:0000256" key="4">
    <source>
        <dbReference type="PROSITE-ProRule" id="PRU00335"/>
    </source>
</evidence>
<keyword evidence="2 4" id="KW-0238">DNA-binding</keyword>
<evidence type="ECO:0000256" key="3">
    <source>
        <dbReference type="ARBA" id="ARBA00023163"/>
    </source>
</evidence>
<feature type="compositionally biased region" description="Pro residues" evidence="5">
    <location>
        <begin position="14"/>
        <end position="23"/>
    </location>
</feature>
<dbReference type="InterPro" id="IPR050109">
    <property type="entry name" value="HTH-type_TetR-like_transc_reg"/>
</dbReference>
<dbReference type="InterPro" id="IPR009057">
    <property type="entry name" value="Homeodomain-like_sf"/>
</dbReference>